<reference evidence="9 10" key="1">
    <citation type="submission" date="2024-10" db="EMBL/GenBank/DDBJ databases">
        <authorList>
            <person name="Kim D."/>
        </authorList>
    </citation>
    <scope>NUCLEOTIDE SEQUENCE [LARGE SCALE GENOMIC DNA]</scope>
    <source>
        <strain evidence="9">BH-2024</strain>
    </source>
</reference>
<dbReference type="PANTHER" id="PTHR11267:SF195">
    <property type="entry name" value="OPTOMOTOR-BLIND-RELATED-GENE-1, ISOFORM A"/>
    <property type="match status" value="1"/>
</dbReference>
<comment type="caution">
    <text evidence="9">The sequence shown here is derived from an EMBL/GenBank/DDBJ whole genome shotgun (WGS) entry which is preliminary data.</text>
</comment>
<dbReference type="AlphaFoldDB" id="A0ABD2JBM1"/>
<evidence type="ECO:0000256" key="4">
    <source>
        <dbReference type="ARBA" id="ARBA00023163"/>
    </source>
</evidence>
<dbReference type="EMBL" id="JBICBT010001005">
    <property type="protein sequence ID" value="KAL3088005.1"/>
    <property type="molecule type" value="Genomic_DNA"/>
</dbReference>
<evidence type="ECO:0000256" key="7">
    <source>
        <dbReference type="SAM" id="MobiDB-lite"/>
    </source>
</evidence>
<dbReference type="Proteomes" id="UP001620626">
    <property type="component" value="Unassembled WGS sequence"/>
</dbReference>
<protein>
    <recommendedName>
        <fullName evidence="8">T-box domain-containing protein</fullName>
    </recommendedName>
</protein>
<evidence type="ECO:0000259" key="8">
    <source>
        <dbReference type="PROSITE" id="PS50252"/>
    </source>
</evidence>
<comment type="subcellular location">
    <subcellularLocation>
        <location evidence="1 6">Nucleus</location>
    </subcellularLocation>
</comment>
<name>A0ABD2JBM1_9BILA</name>
<dbReference type="PROSITE" id="PS01283">
    <property type="entry name" value="TBOX_1"/>
    <property type="match status" value="1"/>
</dbReference>
<dbReference type="PRINTS" id="PR00937">
    <property type="entry name" value="TBOX"/>
</dbReference>
<evidence type="ECO:0000256" key="2">
    <source>
        <dbReference type="ARBA" id="ARBA00023015"/>
    </source>
</evidence>
<organism evidence="9 10">
    <name type="scientific">Heterodera trifolii</name>
    <dbReference type="NCBI Taxonomy" id="157864"/>
    <lineage>
        <taxon>Eukaryota</taxon>
        <taxon>Metazoa</taxon>
        <taxon>Ecdysozoa</taxon>
        <taxon>Nematoda</taxon>
        <taxon>Chromadorea</taxon>
        <taxon>Rhabditida</taxon>
        <taxon>Tylenchina</taxon>
        <taxon>Tylenchomorpha</taxon>
        <taxon>Tylenchoidea</taxon>
        <taxon>Heteroderidae</taxon>
        <taxon>Heteroderinae</taxon>
        <taxon>Heterodera</taxon>
    </lineage>
</organism>
<dbReference type="Gene3D" id="2.60.40.820">
    <property type="entry name" value="Transcription factor, T-box"/>
    <property type="match status" value="1"/>
</dbReference>
<keyword evidence="3 6" id="KW-0238">DNA-binding</keyword>
<dbReference type="Pfam" id="PF00907">
    <property type="entry name" value="T-box"/>
    <property type="match status" value="1"/>
</dbReference>
<evidence type="ECO:0000256" key="6">
    <source>
        <dbReference type="PROSITE-ProRule" id="PRU00201"/>
    </source>
</evidence>
<feature type="domain" description="T-box" evidence="8">
    <location>
        <begin position="69"/>
        <end position="254"/>
    </location>
</feature>
<gene>
    <name evidence="9" type="ORF">niasHT_026426</name>
</gene>
<keyword evidence="5 6" id="KW-0539">Nucleus</keyword>
<evidence type="ECO:0000313" key="9">
    <source>
        <dbReference type="EMBL" id="KAL3088005.1"/>
    </source>
</evidence>
<dbReference type="PANTHER" id="PTHR11267">
    <property type="entry name" value="T-BOX PROTEIN-RELATED"/>
    <property type="match status" value="1"/>
</dbReference>
<dbReference type="InterPro" id="IPR046360">
    <property type="entry name" value="T-box_DNA-bd"/>
</dbReference>
<dbReference type="InterPro" id="IPR018186">
    <property type="entry name" value="TF_T-box_CS"/>
</dbReference>
<sequence>MDGRERKKRPLPFSIECLLSAPCQKKPSLFPPNISSSPPPSLPCSSSSSSSAASPSVLHHALQSAQIRLEGASLWRRFHALGTEMIVTRSGRRMFPTLQVAIVRLERNLIYSLMVDFQRTDRKRYRYSFHQSKWVVAGPGEAEFPARMHVHPDSPALGDHWMRLQVVCFDKVKLTNNLLDQNGHAIVNSMHRYQPRFHLVVHPSPAESNAPKNWLKRRIFAFPETTFMAVTAYQNHRITELKIESNPFAKGFRECDLPFGSNNGESDGMSTMAPNDRTKAKNGTGAAMQWLLNCPIAFGLIDNEDSANGRRETDEKEGKRQKAILLKEKNLNG</sequence>
<dbReference type="InterPro" id="IPR008967">
    <property type="entry name" value="p53-like_TF_DNA-bd_sf"/>
</dbReference>
<feature type="region of interest" description="Disordered" evidence="7">
    <location>
        <begin position="306"/>
        <end position="333"/>
    </location>
</feature>
<dbReference type="GO" id="GO:0003677">
    <property type="term" value="F:DNA binding"/>
    <property type="evidence" value="ECO:0007669"/>
    <property type="project" value="UniProtKB-UniRule"/>
</dbReference>
<dbReference type="PROSITE" id="PS50252">
    <property type="entry name" value="TBOX_3"/>
    <property type="match status" value="1"/>
</dbReference>
<dbReference type="FunFam" id="2.60.40.820:FF:000007">
    <property type="entry name" value="T-box transcription factor"/>
    <property type="match status" value="1"/>
</dbReference>
<dbReference type="SUPFAM" id="SSF49417">
    <property type="entry name" value="p53-like transcription factors"/>
    <property type="match status" value="1"/>
</dbReference>
<comment type="caution">
    <text evidence="6">Lacks conserved residue(s) required for the propagation of feature annotation.</text>
</comment>
<dbReference type="SMART" id="SM00425">
    <property type="entry name" value="TBOX"/>
    <property type="match status" value="1"/>
</dbReference>
<evidence type="ECO:0000313" key="10">
    <source>
        <dbReference type="Proteomes" id="UP001620626"/>
    </source>
</evidence>
<evidence type="ECO:0000256" key="5">
    <source>
        <dbReference type="ARBA" id="ARBA00023242"/>
    </source>
</evidence>
<dbReference type="InterPro" id="IPR036960">
    <property type="entry name" value="T-box_sf"/>
</dbReference>
<evidence type="ECO:0000256" key="1">
    <source>
        <dbReference type="ARBA" id="ARBA00004123"/>
    </source>
</evidence>
<evidence type="ECO:0000256" key="3">
    <source>
        <dbReference type="ARBA" id="ARBA00023125"/>
    </source>
</evidence>
<dbReference type="InterPro" id="IPR001699">
    <property type="entry name" value="TF_T-box"/>
</dbReference>
<keyword evidence="4" id="KW-0804">Transcription</keyword>
<accession>A0ABD2JBM1</accession>
<feature type="region of interest" description="Disordered" evidence="7">
    <location>
        <begin position="29"/>
        <end position="49"/>
    </location>
</feature>
<feature type="compositionally biased region" description="Basic and acidic residues" evidence="7">
    <location>
        <begin position="307"/>
        <end position="333"/>
    </location>
</feature>
<keyword evidence="10" id="KW-1185">Reference proteome</keyword>
<proteinExistence type="predicted"/>
<keyword evidence="2" id="KW-0805">Transcription regulation</keyword>
<dbReference type="GO" id="GO:0005634">
    <property type="term" value="C:nucleus"/>
    <property type="evidence" value="ECO:0007669"/>
    <property type="project" value="UniProtKB-SubCell"/>
</dbReference>